<keyword evidence="3" id="KW-1185">Reference proteome</keyword>
<comment type="caution">
    <text evidence="2">The sequence shown here is derived from an EMBL/GenBank/DDBJ whole genome shotgun (WGS) entry which is preliminary data.</text>
</comment>
<protein>
    <submittedName>
        <fullName evidence="2">Uncharacterized protein</fullName>
    </submittedName>
</protein>
<evidence type="ECO:0000256" key="1">
    <source>
        <dbReference type="SAM" id="MobiDB-lite"/>
    </source>
</evidence>
<feature type="region of interest" description="Disordered" evidence="1">
    <location>
        <begin position="1"/>
        <end position="25"/>
    </location>
</feature>
<name>A0AAD6ZL16_9AGAR</name>
<accession>A0AAD6ZL16</accession>
<dbReference type="EMBL" id="JARIHO010000040">
    <property type="protein sequence ID" value="KAJ7327977.1"/>
    <property type="molecule type" value="Genomic_DNA"/>
</dbReference>
<evidence type="ECO:0000313" key="2">
    <source>
        <dbReference type="EMBL" id="KAJ7327977.1"/>
    </source>
</evidence>
<organism evidence="2 3">
    <name type="scientific">Mycena albidolilacea</name>
    <dbReference type="NCBI Taxonomy" id="1033008"/>
    <lineage>
        <taxon>Eukaryota</taxon>
        <taxon>Fungi</taxon>
        <taxon>Dikarya</taxon>
        <taxon>Basidiomycota</taxon>
        <taxon>Agaricomycotina</taxon>
        <taxon>Agaricomycetes</taxon>
        <taxon>Agaricomycetidae</taxon>
        <taxon>Agaricales</taxon>
        <taxon>Marasmiineae</taxon>
        <taxon>Mycenaceae</taxon>
        <taxon>Mycena</taxon>
    </lineage>
</organism>
<proteinExistence type="predicted"/>
<gene>
    <name evidence="2" type="ORF">DFH08DRAFT_967752</name>
</gene>
<dbReference type="AlphaFoldDB" id="A0AAD6ZL16"/>
<evidence type="ECO:0000313" key="3">
    <source>
        <dbReference type="Proteomes" id="UP001218218"/>
    </source>
</evidence>
<dbReference type="Proteomes" id="UP001218218">
    <property type="component" value="Unassembled WGS sequence"/>
</dbReference>
<reference evidence="2" key="1">
    <citation type="submission" date="2023-03" db="EMBL/GenBank/DDBJ databases">
        <title>Massive genome expansion in bonnet fungi (Mycena s.s.) driven by repeated elements and novel gene families across ecological guilds.</title>
        <authorList>
            <consortium name="Lawrence Berkeley National Laboratory"/>
            <person name="Harder C.B."/>
            <person name="Miyauchi S."/>
            <person name="Viragh M."/>
            <person name="Kuo A."/>
            <person name="Thoen E."/>
            <person name="Andreopoulos B."/>
            <person name="Lu D."/>
            <person name="Skrede I."/>
            <person name="Drula E."/>
            <person name="Henrissat B."/>
            <person name="Morin E."/>
            <person name="Kohler A."/>
            <person name="Barry K."/>
            <person name="LaButti K."/>
            <person name="Morin E."/>
            <person name="Salamov A."/>
            <person name="Lipzen A."/>
            <person name="Mereny Z."/>
            <person name="Hegedus B."/>
            <person name="Baldrian P."/>
            <person name="Stursova M."/>
            <person name="Weitz H."/>
            <person name="Taylor A."/>
            <person name="Grigoriev I.V."/>
            <person name="Nagy L.G."/>
            <person name="Martin F."/>
            <person name="Kauserud H."/>
        </authorList>
    </citation>
    <scope>NUCLEOTIDE SEQUENCE</scope>
    <source>
        <strain evidence="2">CBHHK002</strain>
    </source>
</reference>
<sequence>MPARSPLPAPEIHGGSDMDGPYAGGAGVGGTEPAIADCCVVVSSSLPLPLPPTPLRFHSIWERAKPLGYTQRLHGGQHDRGALQRGRAPPELGFLFCLHPPLFGLCSHCWASTSLDFPEIAAGQGPTPIDASTIVMAFF</sequence>